<keyword evidence="1" id="KW-0732">Signal</keyword>
<dbReference type="PANTHER" id="PTHR34406:SF1">
    <property type="entry name" value="PROTEIN YCEI"/>
    <property type="match status" value="1"/>
</dbReference>
<evidence type="ECO:0000259" key="2">
    <source>
        <dbReference type="SMART" id="SM00867"/>
    </source>
</evidence>
<dbReference type="Gene3D" id="2.40.128.110">
    <property type="entry name" value="Lipid/polyisoprenoid-binding, YceI-like"/>
    <property type="match status" value="1"/>
</dbReference>
<evidence type="ECO:0000313" key="3">
    <source>
        <dbReference type="EMBL" id="SFT90279.1"/>
    </source>
</evidence>
<dbReference type="AlphaFoldDB" id="A0A1I7BSY8"/>
<accession>A0A1I7BSY8</accession>
<reference evidence="4" key="1">
    <citation type="submission" date="2016-10" db="EMBL/GenBank/DDBJ databases">
        <authorList>
            <person name="Varghese N."/>
            <person name="Submissions S."/>
        </authorList>
    </citation>
    <scope>NUCLEOTIDE SEQUENCE [LARGE SCALE GENOMIC DNA]</scope>
    <source>
        <strain evidence="4">DSM 17465</strain>
    </source>
</reference>
<protein>
    <submittedName>
        <fullName evidence="3">Polyisoprenoid-binding protein YceI</fullName>
    </submittedName>
</protein>
<dbReference type="Pfam" id="PF04264">
    <property type="entry name" value="YceI"/>
    <property type="match status" value="1"/>
</dbReference>
<feature type="signal peptide" evidence="1">
    <location>
        <begin position="1"/>
        <end position="22"/>
    </location>
</feature>
<dbReference type="Proteomes" id="UP000183371">
    <property type="component" value="Unassembled WGS sequence"/>
</dbReference>
<keyword evidence="4" id="KW-1185">Reference proteome</keyword>
<gene>
    <name evidence="3" type="ORF">SAMN05444141_104283</name>
</gene>
<dbReference type="InterPro" id="IPR036761">
    <property type="entry name" value="TTHA0802/YceI-like_sf"/>
</dbReference>
<evidence type="ECO:0000256" key="1">
    <source>
        <dbReference type="SAM" id="SignalP"/>
    </source>
</evidence>
<dbReference type="SUPFAM" id="SSF101874">
    <property type="entry name" value="YceI-like"/>
    <property type="match status" value="1"/>
</dbReference>
<dbReference type="PANTHER" id="PTHR34406">
    <property type="entry name" value="PROTEIN YCEI"/>
    <property type="match status" value="1"/>
</dbReference>
<organism evidence="3 4">
    <name type="scientific">Pseudovibrio denitrificans</name>
    <dbReference type="NCBI Taxonomy" id="258256"/>
    <lineage>
        <taxon>Bacteria</taxon>
        <taxon>Pseudomonadati</taxon>
        <taxon>Pseudomonadota</taxon>
        <taxon>Alphaproteobacteria</taxon>
        <taxon>Hyphomicrobiales</taxon>
        <taxon>Stappiaceae</taxon>
        <taxon>Pseudovibrio</taxon>
    </lineage>
</organism>
<name>A0A1I7BSY8_9HYPH</name>
<dbReference type="InterPro" id="IPR007372">
    <property type="entry name" value="Lipid/polyisoprenoid-bd_YceI"/>
</dbReference>
<proteinExistence type="predicted"/>
<dbReference type="SMART" id="SM00867">
    <property type="entry name" value="YceI"/>
    <property type="match status" value="1"/>
</dbReference>
<dbReference type="EMBL" id="FPBD01000004">
    <property type="protein sequence ID" value="SFT90279.1"/>
    <property type="molecule type" value="Genomic_DNA"/>
</dbReference>
<feature type="domain" description="Lipid/polyisoprenoid-binding YceI-like" evidence="2">
    <location>
        <begin position="24"/>
        <end position="194"/>
    </location>
</feature>
<evidence type="ECO:0000313" key="4">
    <source>
        <dbReference type="Proteomes" id="UP000183371"/>
    </source>
</evidence>
<feature type="chain" id="PRO_5010351235" evidence="1">
    <location>
        <begin position="23"/>
        <end position="198"/>
    </location>
</feature>
<dbReference type="RefSeq" id="WP_054783447.1">
    <property type="nucleotide sequence ID" value="NZ_FPBD01000004.1"/>
</dbReference>
<sequence length="198" mass="22009">MKHFTKFAVVAASLAFTASAQAASYKFDPTHTEVRFYYNHAGLSEQSGEWKVVSGDVEFDPEKIEETKISVVIDPASIDTGVEALDEHMKNSDFFDVEKYPEITFVSTSVKQTSATGVTLVGDLTIKDQKHPVELDFKLNHNGPHPLGSYFDYYQGQWIGVEGTGEILRSDFGVGMFAPLTSDRVRLEISAEMREGGW</sequence>